<feature type="non-terminal residue" evidence="1">
    <location>
        <position position="1"/>
    </location>
</feature>
<reference evidence="1" key="1">
    <citation type="journal article" date="2019" name="Sci. Rep.">
        <title>Draft genome of Tanacetum cinerariifolium, the natural source of mosquito coil.</title>
        <authorList>
            <person name="Yamashiro T."/>
            <person name="Shiraishi A."/>
            <person name="Satake H."/>
            <person name="Nakayama K."/>
        </authorList>
    </citation>
    <scope>NUCLEOTIDE SEQUENCE</scope>
</reference>
<organism evidence="1">
    <name type="scientific">Tanacetum cinerariifolium</name>
    <name type="common">Dalmatian daisy</name>
    <name type="synonym">Chrysanthemum cinerariifolium</name>
    <dbReference type="NCBI Taxonomy" id="118510"/>
    <lineage>
        <taxon>Eukaryota</taxon>
        <taxon>Viridiplantae</taxon>
        <taxon>Streptophyta</taxon>
        <taxon>Embryophyta</taxon>
        <taxon>Tracheophyta</taxon>
        <taxon>Spermatophyta</taxon>
        <taxon>Magnoliopsida</taxon>
        <taxon>eudicotyledons</taxon>
        <taxon>Gunneridae</taxon>
        <taxon>Pentapetalae</taxon>
        <taxon>asterids</taxon>
        <taxon>campanulids</taxon>
        <taxon>Asterales</taxon>
        <taxon>Asteraceae</taxon>
        <taxon>Asteroideae</taxon>
        <taxon>Anthemideae</taxon>
        <taxon>Anthemidinae</taxon>
        <taxon>Tanacetum</taxon>
    </lineage>
</organism>
<protein>
    <submittedName>
        <fullName evidence="1">Uncharacterized protein</fullName>
    </submittedName>
</protein>
<accession>A0A699R9S0</accession>
<comment type="caution">
    <text evidence="1">The sequence shown here is derived from an EMBL/GenBank/DDBJ whole genome shotgun (WGS) entry which is preliminary data.</text>
</comment>
<evidence type="ECO:0000313" key="1">
    <source>
        <dbReference type="EMBL" id="GFC82523.1"/>
    </source>
</evidence>
<sequence>GKIAVIDADEDITLVDAKTQVDMDAKLQGMIDDVSAATKEVNAAEPTVFDDEEVIMTMVQTLIKMKAEKARLLGNTKVSKGNQFP</sequence>
<dbReference type="AlphaFoldDB" id="A0A699R9S0"/>
<proteinExistence type="predicted"/>
<name>A0A699R9S0_TANCI</name>
<dbReference type="EMBL" id="BKCJ011084953">
    <property type="protein sequence ID" value="GFC82523.1"/>
    <property type="molecule type" value="Genomic_DNA"/>
</dbReference>
<gene>
    <name evidence="1" type="ORF">Tci_854493</name>
</gene>